<keyword evidence="1" id="KW-0547">Nucleotide-binding</keyword>
<dbReference type="Pfam" id="PF02597">
    <property type="entry name" value="ThiS"/>
    <property type="match status" value="1"/>
</dbReference>
<dbReference type="CDD" id="cd00754">
    <property type="entry name" value="Ubl_MoaD"/>
    <property type="match status" value="1"/>
</dbReference>
<dbReference type="PANTHER" id="PTHR33359">
    <property type="entry name" value="MOLYBDOPTERIN SYNTHASE SULFUR CARRIER SUBUNIT"/>
    <property type="match status" value="1"/>
</dbReference>
<dbReference type="KEGG" id="bav:BAV0825"/>
<dbReference type="EMBL" id="AM167904">
    <property type="protein sequence ID" value="CAJ48436.1"/>
    <property type="molecule type" value="Genomic_DNA"/>
</dbReference>
<feature type="non-terminal residue" evidence="4">
    <location>
        <position position="1"/>
    </location>
</feature>
<accession>Q2KWG4</accession>
<dbReference type="InterPro" id="IPR016155">
    <property type="entry name" value="Mopterin_synth/thiamin_S_b"/>
</dbReference>
<proteinExistence type="inferred from homology"/>
<evidence type="ECO:0000256" key="3">
    <source>
        <dbReference type="ARBA" id="ARBA00024247"/>
    </source>
</evidence>
<name>Q2KWG4_BORA1</name>
<dbReference type="GO" id="GO:0006777">
    <property type="term" value="P:Mo-molybdopterin cofactor biosynthetic process"/>
    <property type="evidence" value="ECO:0007669"/>
    <property type="project" value="InterPro"/>
</dbReference>
<protein>
    <recommendedName>
        <fullName evidence="3">Molybdopterin synthase sulfur carrier subunit</fullName>
    </recommendedName>
</protein>
<dbReference type="Gene3D" id="3.10.20.30">
    <property type="match status" value="1"/>
</dbReference>
<evidence type="ECO:0000256" key="2">
    <source>
        <dbReference type="ARBA" id="ARBA00024200"/>
    </source>
</evidence>
<reference evidence="4 5" key="1">
    <citation type="journal article" date="2006" name="J. Bacteriol.">
        <title>Comparison of the genome sequence of the poultry pathogen Bordetella avium with those of B. bronchiseptica, B. pertussis, and B. parapertussis reveals extensive diversity in surface structures associated with host interaction.</title>
        <authorList>
            <person name="Sebaihia M."/>
            <person name="Preston A."/>
            <person name="Maskell D.J."/>
            <person name="Kuzmiak H."/>
            <person name="Connell T.D."/>
            <person name="King N.D."/>
            <person name="Orndorff P.E."/>
            <person name="Miyamoto D.M."/>
            <person name="Thomson N.R."/>
            <person name="Harris D."/>
            <person name="Goble A."/>
            <person name="Lord A."/>
            <person name="Murphy L."/>
            <person name="Quail M.A."/>
            <person name="Rutter S."/>
            <person name="Squares R."/>
            <person name="Squares S."/>
            <person name="Woodward J."/>
            <person name="Parkhill J."/>
            <person name="Temple L.M."/>
        </authorList>
    </citation>
    <scope>NUCLEOTIDE SEQUENCE [LARGE SCALE GENOMIC DNA]</scope>
    <source>
        <strain evidence="4 5">197N</strain>
    </source>
</reference>
<dbReference type="GO" id="GO:1990133">
    <property type="term" value="C:molybdopterin adenylyltransferase complex"/>
    <property type="evidence" value="ECO:0007669"/>
    <property type="project" value="TreeGrafter"/>
</dbReference>
<dbReference type="GO" id="GO:0000166">
    <property type="term" value="F:nucleotide binding"/>
    <property type="evidence" value="ECO:0007669"/>
    <property type="project" value="UniProtKB-KW"/>
</dbReference>
<comment type="similarity">
    <text evidence="2">Belongs to the MoaD family.</text>
</comment>
<gene>
    <name evidence="4" type="primary">moaD</name>
    <name evidence="4" type="ordered locus">BAV0825</name>
</gene>
<keyword evidence="5" id="KW-1185">Reference proteome</keyword>
<organism evidence="4 5">
    <name type="scientific">Bordetella avium (strain 197N)</name>
    <dbReference type="NCBI Taxonomy" id="360910"/>
    <lineage>
        <taxon>Bacteria</taxon>
        <taxon>Pseudomonadati</taxon>
        <taxon>Pseudomonadota</taxon>
        <taxon>Betaproteobacteria</taxon>
        <taxon>Burkholderiales</taxon>
        <taxon>Alcaligenaceae</taxon>
        <taxon>Bordetella</taxon>
    </lineage>
</organism>
<dbReference type="PANTHER" id="PTHR33359:SF1">
    <property type="entry name" value="MOLYBDOPTERIN SYNTHASE SULFUR CARRIER SUBUNIT"/>
    <property type="match status" value="1"/>
</dbReference>
<dbReference type="InterPro" id="IPR003749">
    <property type="entry name" value="ThiS/MoaD-like"/>
</dbReference>
<dbReference type="InterPro" id="IPR044672">
    <property type="entry name" value="MOCS2A"/>
</dbReference>
<dbReference type="UniPathway" id="UPA00344"/>
<evidence type="ECO:0000256" key="1">
    <source>
        <dbReference type="ARBA" id="ARBA00022741"/>
    </source>
</evidence>
<dbReference type="SUPFAM" id="SSF54285">
    <property type="entry name" value="MoaD/ThiS"/>
    <property type="match status" value="1"/>
</dbReference>
<evidence type="ECO:0000313" key="5">
    <source>
        <dbReference type="Proteomes" id="UP000001977"/>
    </source>
</evidence>
<dbReference type="HOGENOM" id="CLU_114601_4_0_4"/>
<evidence type="ECO:0000313" key="4">
    <source>
        <dbReference type="EMBL" id="CAJ48436.1"/>
    </source>
</evidence>
<dbReference type="Proteomes" id="UP000001977">
    <property type="component" value="Chromosome"/>
</dbReference>
<dbReference type="STRING" id="360910.BAV0825"/>
<dbReference type="eggNOG" id="COG1977">
    <property type="taxonomic scope" value="Bacteria"/>
</dbReference>
<dbReference type="NCBIfam" id="TIGR01682">
    <property type="entry name" value="moaD"/>
    <property type="match status" value="1"/>
</dbReference>
<sequence length="83" mass="8912">VSGATIELRYFARVAEMLGKRAERLPLPQPANTEQLMADLAARYPQLAGVKRLKIAINQNHVKGEAPLSAGDEVAVFEPVTGG</sequence>
<dbReference type="InterPro" id="IPR012675">
    <property type="entry name" value="Beta-grasp_dom_sf"/>
</dbReference>
<dbReference type="AlphaFoldDB" id="Q2KWG4"/>